<name>A0A6G1BQP7_9ORYZ</name>
<sequence length="156" mass="17113">MYLSGALEIDGDLMARRGVAMETGRQGGRRQPDGGVRGRGGTTDIWWRLDGSGIDSGTGDPVTMEDRQTMARRAEETAMRRVGQLEQRDGDGTVRARGLRGDRGVWRGEGARRDLGAAQGISDGRGDRRWGRGFAHGQDEAMARQRCDGDSVLYFR</sequence>
<dbReference type="EMBL" id="SPHZ02000012">
    <property type="protein sequence ID" value="KAF0890077.1"/>
    <property type="molecule type" value="Genomic_DNA"/>
</dbReference>
<evidence type="ECO:0000256" key="1">
    <source>
        <dbReference type="SAM" id="MobiDB-lite"/>
    </source>
</evidence>
<evidence type="ECO:0008006" key="4">
    <source>
        <dbReference type="Google" id="ProtNLM"/>
    </source>
</evidence>
<comment type="caution">
    <text evidence="2">The sequence shown here is derived from an EMBL/GenBank/DDBJ whole genome shotgun (WGS) entry which is preliminary data.</text>
</comment>
<gene>
    <name evidence="2" type="ORF">E2562_036616</name>
</gene>
<feature type="region of interest" description="Disordered" evidence="1">
    <location>
        <begin position="77"/>
        <end position="99"/>
    </location>
</feature>
<reference evidence="2 3" key="1">
    <citation type="submission" date="2019-11" db="EMBL/GenBank/DDBJ databases">
        <title>Whole genome sequence of Oryza granulata.</title>
        <authorList>
            <person name="Li W."/>
        </authorList>
    </citation>
    <scope>NUCLEOTIDE SEQUENCE [LARGE SCALE GENOMIC DNA]</scope>
    <source>
        <strain evidence="3">cv. Menghai</strain>
        <tissue evidence="2">Leaf</tissue>
    </source>
</reference>
<feature type="region of interest" description="Disordered" evidence="1">
    <location>
        <begin position="21"/>
        <end position="42"/>
    </location>
</feature>
<dbReference type="AlphaFoldDB" id="A0A6G1BQP7"/>
<organism evidence="2 3">
    <name type="scientific">Oryza meyeriana var. granulata</name>
    <dbReference type="NCBI Taxonomy" id="110450"/>
    <lineage>
        <taxon>Eukaryota</taxon>
        <taxon>Viridiplantae</taxon>
        <taxon>Streptophyta</taxon>
        <taxon>Embryophyta</taxon>
        <taxon>Tracheophyta</taxon>
        <taxon>Spermatophyta</taxon>
        <taxon>Magnoliopsida</taxon>
        <taxon>Liliopsida</taxon>
        <taxon>Poales</taxon>
        <taxon>Poaceae</taxon>
        <taxon>BOP clade</taxon>
        <taxon>Oryzoideae</taxon>
        <taxon>Oryzeae</taxon>
        <taxon>Oryzinae</taxon>
        <taxon>Oryza</taxon>
        <taxon>Oryza meyeriana</taxon>
    </lineage>
</organism>
<keyword evidence="3" id="KW-1185">Reference proteome</keyword>
<protein>
    <recommendedName>
        <fullName evidence="4">DUF834 domain-containing protein</fullName>
    </recommendedName>
</protein>
<accession>A0A6G1BQP7</accession>
<evidence type="ECO:0000313" key="3">
    <source>
        <dbReference type="Proteomes" id="UP000479710"/>
    </source>
</evidence>
<proteinExistence type="predicted"/>
<evidence type="ECO:0000313" key="2">
    <source>
        <dbReference type="EMBL" id="KAF0890077.1"/>
    </source>
</evidence>
<feature type="compositionally biased region" description="Basic and acidic residues" evidence="1">
    <location>
        <begin position="86"/>
        <end position="99"/>
    </location>
</feature>
<dbReference type="Proteomes" id="UP000479710">
    <property type="component" value="Unassembled WGS sequence"/>
</dbReference>